<keyword evidence="7 12" id="KW-0408">Iron</keyword>
<proteinExistence type="inferred from homology"/>
<feature type="transmembrane region" description="Helical" evidence="12">
    <location>
        <begin position="136"/>
        <end position="158"/>
    </location>
</feature>
<keyword evidence="12" id="KW-1003">Cell membrane</keyword>
<dbReference type="EC" id="1.17.99.9" evidence="12"/>
<comment type="subcellular location">
    <subcellularLocation>
        <location evidence="12">Cell membrane</location>
        <topology evidence="12">Multi-pass membrane protein</topology>
    </subcellularLocation>
    <subcellularLocation>
        <location evidence="2">Membrane</location>
        <topology evidence="2">Multi-pass membrane protein</topology>
    </subcellularLocation>
</comment>
<evidence type="ECO:0000256" key="3">
    <source>
        <dbReference type="ARBA" id="ARBA00022692"/>
    </source>
</evidence>
<dbReference type="PANTHER" id="PTHR23289">
    <property type="entry name" value="CYTOCHROME C OXIDASE ASSEMBLY PROTEIN COX15"/>
    <property type="match status" value="1"/>
</dbReference>
<keyword evidence="3 12" id="KW-0812">Transmembrane</keyword>
<evidence type="ECO:0000256" key="8">
    <source>
        <dbReference type="ARBA" id="ARBA00023133"/>
    </source>
</evidence>
<dbReference type="Proteomes" id="UP000236743">
    <property type="component" value="Unassembled WGS sequence"/>
</dbReference>
<dbReference type="GO" id="GO:0046872">
    <property type="term" value="F:metal ion binding"/>
    <property type="evidence" value="ECO:0007669"/>
    <property type="project" value="UniProtKB-KW"/>
</dbReference>
<dbReference type="InterPro" id="IPR003780">
    <property type="entry name" value="COX15/CtaA_fam"/>
</dbReference>
<evidence type="ECO:0000256" key="4">
    <source>
        <dbReference type="ARBA" id="ARBA00022723"/>
    </source>
</evidence>
<keyword evidence="5 12" id="KW-1133">Transmembrane helix</keyword>
<feature type="transmembrane region" description="Helical" evidence="12">
    <location>
        <begin position="304"/>
        <end position="327"/>
    </location>
</feature>
<comment type="function">
    <text evidence="12">Catalyzes the conversion of heme O to heme A by two successive hydroxylations of the methyl group at C8. The first hydroxylation forms heme I, the second hydroxylation results in an unstable dihydroxymethyl group, which spontaneously dehydrates, resulting in the formyl group of heme A.</text>
</comment>
<dbReference type="GO" id="GO:0005886">
    <property type="term" value="C:plasma membrane"/>
    <property type="evidence" value="ECO:0007669"/>
    <property type="project" value="UniProtKB-SubCell"/>
</dbReference>
<evidence type="ECO:0000256" key="12">
    <source>
        <dbReference type="HAMAP-Rule" id="MF_01665"/>
    </source>
</evidence>
<keyword evidence="14" id="KW-1185">Reference proteome</keyword>
<feature type="binding site" description="axial binding residue" evidence="12">
    <location>
        <position position="270"/>
    </location>
    <ligand>
        <name>heme</name>
        <dbReference type="ChEBI" id="CHEBI:30413"/>
    </ligand>
    <ligandPart>
        <name>Fe</name>
        <dbReference type="ChEBI" id="CHEBI:18248"/>
    </ligandPart>
</feature>
<reference evidence="13 14" key="1">
    <citation type="submission" date="2016-10" db="EMBL/GenBank/DDBJ databases">
        <authorList>
            <person name="de Groot N.N."/>
        </authorList>
    </citation>
    <scope>NUCLEOTIDE SEQUENCE [LARGE SCALE GENOMIC DNA]</scope>
    <source>
        <strain evidence="13 14">DSM 26656</strain>
    </source>
</reference>
<evidence type="ECO:0000313" key="13">
    <source>
        <dbReference type="EMBL" id="SEG72285.1"/>
    </source>
</evidence>
<feature type="transmembrane region" description="Helical" evidence="12">
    <location>
        <begin position="24"/>
        <end position="44"/>
    </location>
</feature>
<evidence type="ECO:0000256" key="9">
    <source>
        <dbReference type="ARBA" id="ARBA00023136"/>
    </source>
</evidence>
<feature type="transmembrane region" description="Helical" evidence="12">
    <location>
        <begin position="333"/>
        <end position="355"/>
    </location>
</feature>
<evidence type="ECO:0000256" key="7">
    <source>
        <dbReference type="ARBA" id="ARBA00023004"/>
    </source>
</evidence>
<dbReference type="EMBL" id="FNUY01000010">
    <property type="protein sequence ID" value="SEG72285.1"/>
    <property type="molecule type" value="Genomic_DNA"/>
</dbReference>
<dbReference type="GO" id="GO:0006784">
    <property type="term" value="P:heme A biosynthetic process"/>
    <property type="evidence" value="ECO:0007669"/>
    <property type="project" value="UniProtKB-UniRule"/>
</dbReference>
<comment type="subunit">
    <text evidence="12">Interacts with CtaB.</text>
</comment>
<keyword evidence="4 12" id="KW-0479">Metal-binding</keyword>
<evidence type="ECO:0000256" key="10">
    <source>
        <dbReference type="ARBA" id="ARBA00044501"/>
    </source>
</evidence>
<keyword evidence="9 12" id="KW-0472">Membrane</keyword>
<keyword evidence="6 12" id="KW-0560">Oxidoreductase</keyword>
<evidence type="ECO:0000256" key="6">
    <source>
        <dbReference type="ARBA" id="ARBA00023002"/>
    </source>
</evidence>
<evidence type="ECO:0000256" key="2">
    <source>
        <dbReference type="ARBA" id="ARBA00004141"/>
    </source>
</evidence>
<feature type="transmembrane region" description="Helical" evidence="12">
    <location>
        <begin position="204"/>
        <end position="225"/>
    </location>
</feature>
<feature type="transmembrane region" description="Helical" evidence="12">
    <location>
        <begin position="170"/>
        <end position="192"/>
    </location>
</feature>
<protein>
    <recommendedName>
        <fullName evidence="12">Heme A synthase</fullName>
        <shortName evidence="12">HAS</shortName>
        <ecNumber evidence="12">1.17.99.9</ecNumber>
    </recommendedName>
    <alternativeName>
        <fullName evidence="12">Cytochrome aa3-controlling protein</fullName>
    </alternativeName>
</protein>
<evidence type="ECO:0000256" key="1">
    <source>
        <dbReference type="ARBA" id="ARBA00001970"/>
    </source>
</evidence>
<evidence type="ECO:0000256" key="11">
    <source>
        <dbReference type="ARBA" id="ARBA00048044"/>
    </source>
</evidence>
<evidence type="ECO:0000256" key="5">
    <source>
        <dbReference type="ARBA" id="ARBA00022989"/>
    </source>
</evidence>
<dbReference type="UniPathway" id="UPA00269">
    <property type="reaction ID" value="UER00713"/>
</dbReference>
<organism evidence="13 14">
    <name type="scientific">Bosea lathyri</name>
    <dbReference type="NCBI Taxonomy" id="1036778"/>
    <lineage>
        <taxon>Bacteria</taxon>
        <taxon>Pseudomonadati</taxon>
        <taxon>Pseudomonadota</taxon>
        <taxon>Alphaproteobacteria</taxon>
        <taxon>Hyphomicrobiales</taxon>
        <taxon>Boseaceae</taxon>
        <taxon>Bosea</taxon>
    </lineage>
</organism>
<comment type="catalytic activity">
    <reaction evidence="11">
        <text>Fe(II)-heme o + 2 A + H2O = Fe(II)-heme a + 2 AH2</text>
        <dbReference type="Rhea" id="RHEA:63388"/>
        <dbReference type="ChEBI" id="CHEBI:13193"/>
        <dbReference type="ChEBI" id="CHEBI:15377"/>
        <dbReference type="ChEBI" id="CHEBI:17499"/>
        <dbReference type="ChEBI" id="CHEBI:60530"/>
        <dbReference type="ChEBI" id="CHEBI:61715"/>
        <dbReference type="EC" id="1.17.99.9"/>
    </reaction>
    <physiologicalReaction direction="left-to-right" evidence="11">
        <dbReference type="Rhea" id="RHEA:63389"/>
    </physiologicalReaction>
</comment>
<gene>
    <name evidence="12" type="primary">ctaA</name>
    <name evidence="13" type="ORF">SAMN04488115_110116</name>
</gene>
<comment type="pathway">
    <text evidence="10 12">Porphyrin-containing compound metabolism; heme A biosynthesis; heme A from heme O: step 1/1.</text>
</comment>
<comment type="cofactor">
    <cofactor evidence="1 12">
        <name>heme b</name>
        <dbReference type="ChEBI" id="CHEBI:60344"/>
    </cofactor>
</comment>
<dbReference type="RefSeq" id="WP_342210588.1">
    <property type="nucleotide sequence ID" value="NZ_FNUY01000010.1"/>
</dbReference>
<feature type="transmembrane region" description="Helical" evidence="12">
    <location>
        <begin position="272"/>
        <end position="292"/>
    </location>
</feature>
<evidence type="ECO:0000313" key="14">
    <source>
        <dbReference type="Proteomes" id="UP000236743"/>
    </source>
</evidence>
<keyword evidence="8 12" id="KW-0350">Heme biosynthesis</keyword>
<dbReference type="GO" id="GO:0120547">
    <property type="term" value="F:heme A synthase activity"/>
    <property type="evidence" value="ECO:0007669"/>
    <property type="project" value="UniProtKB-EC"/>
</dbReference>
<dbReference type="HAMAP" id="MF_01665">
    <property type="entry name" value="HemeA_synth_type2"/>
    <property type="match status" value="1"/>
</dbReference>
<dbReference type="AlphaFoldDB" id="A0A1H6CHX6"/>
<feature type="binding site" description="axial binding residue" evidence="12">
    <location>
        <position position="331"/>
    </location>
    <ligand>
        <name>heme</name>
        <dbReference type="ChEBI" id="CHEBI:30413"/>
    </ligand>
    <ligandPart>
        <name>Fe</name>
        <dbReference type="ChEBI" id="CHEBI:18248"/>
    </ligandPart>
</feature>
<dbReference type="PANTHER" id="PTHR23289:SF2">
    <property type="entry name" value="CYTOCHROME C OXIDASE ASSEMBLY PROTEIN COX15 HOMOLOG"/>
    <property type="match status" value="1"/>
</dbReference>
<dbReference type="InterPro" id="IPR023754">
    <property type="entry name" value="HemeA_Synthase_type2"/>
</dbReference>
<accession>A0A1H6CHX6</accession>
<sequence length="363" mass="38922">MTIALDQPLVETKPASGHAGIRRWLWLVAALVFVMVVVGGATRLTGSGLSITEWKPITGALPPLSTESWAAEFEKYRASPQYQLLNSGMSLGEFQFIYWWEWGHRQLGRFIGFVFLAGFLVVALRRLLPWRRTLTLFGMGLLLGLQGAIGWIMVASGLEPGMVAVAPVKLTLHLTFAGLFFASVVAFAVSLTPPRRIEQARARGAAWALLALTFVQIALGGLVAGSKAGLTFNTWPLMDGALVPPSSTLFAQSPFWENFVDNVALVQFNHRLGAYLLLALALWHVVALRRAAPGSGGAKRATAIAGMTLAQGLLGIVTLLLAVPIWAGLAHQALAFMVLAMTVVHVTRSSLLLPLGEKVPAGG</sequence>
<dbReference type="Pfam" id="PF02628">
    <property type="entry name" value="COX15-CtaA"/>
    <property type="match status" value="1"/>
</dbReference>
<name>A0A1H6CHX6_9HYPH</name>
<feature type="transmembrane region" description="Helical" evidence="12">
    <location>
        <begin position="107"/>
        <end position="124"/>
    </location>
</feature>
<comment type="similarity">
    <text evidence="12">Belongs to the COX15/CtaA family. Type 2 subfamily.</text>
</comment>